<feature type="transmembrane region" description="Helical" evidence="7">
    <location>
        <begin position="6"/>
        <end position="23"/>
    </location>
</feature>
<dbReference type="Proteomes" id="UP000825935">
    <property type="component" value="Chromosome 27"/>
</dbReference>
<accession>A0A8T2RHD3</accession>
<feature type="transmembrane region" description="Helical" evidence="7">
    <location>
        <begin position="200"/>
        <end position="221"/>
    </location>
</feature>
<reference evidence="8 9" key="1">
    <citation type="submission" date="2021-08" db="EMBL/GenBank/DDBJ databases">
        <title>WGS assembly of Ceratopteris richardii.</title>
        <authorList>
            <person name="Marchant D.B."/>
            <person name="Chen G."/>
            <person name="Jenkins J."/>
            <person name="Shu S."/>
            <person name="Leebens-Mack J."/>
            <person name="Grimwood J."/>
            <person name="Schmutz J."/>
            <person name="Soltis P."/>
            <person name="Soltis D."/>
            <person name="Chen Z.-H."/>
        </authorList>
    </citation>
    <scope>NUCLEOTIDE SEQUENCE [LARGE SCALE GENOMIC DNA]</scope>
    <source>
        <strain evidence="8">Whitten #5841</strain>
        <tissue evidence="8">Leaf</tissue>
    </source>
</reference>
<dbReference type="Pfam" id="PF04819">
    <property type="entry name" value="DUF716"/>
    <property type="match status" value="1"/>
</dbReference>
<evidence type="ECO:0000256" key="1">
    <source>
        <dbReference type="ARBA" id="ARBA00004141"/>
    </source>
</evidence>
<protein>
    <submittedName>
        <fullName evidence="8">Uncharacterized protein</fullName>
    </submittedName>
</protein>
<feature type="transmembrane region" description="Helical" evidence="7">
    <location>
        <begin position="168"/>
        <end position="188"/>
    </location>
</feature>
<dbReference type="OrthoDB" id="551896at2759"/>
<evidence type="ECO:0000313" key="8">
    <source>
        <dbReference type="EMBL" id="KAH7294998.1"/>
    </source>
</evidence>
<evidence type="ECO:0000256" key="6">
    <source>
        <dbReference type="SAM" id="MobiDB-lite"/>
    </source>
</evidence>
<organism evidence="8 9">
    <name type="scientific">Ceratopteris richardii</name>
    <name type="common">Triangle waterfern</name>
    <dbReference type="NCBI Taxonomy" id="49495"/>
    <lineage>
        <taxon>Eukaryota</taxon>
        <taxon>Viridiplantae</taxon>
        <taxon>Streptophyta</taxon>
        <taxon>Embryophyta</taxon>
        <taxon>Tracheophyta</taxon>
        <taxon>Polypodiopsida</taxon>
        <taxon>Polypodiidae</taxon>
        <taxon>Polypodiales</taxon>
        <taxon>Pteridineae</taxon>
        <taxon>Pteridaceae</taxon>
        <taxon>Parkerioideae</taxon>
        <taxon>Ceratopteris</taxon>
    </lineage>
</organism>
<sequence>MGTFIGHVAPGLGFLIIGLWHIYNTLRNYARGPWNFETRPWFPTSLCRGKLRHAELYAIMGGSLLSIASELFIGPQKHQPLADDLSIPPEHLNNFEHSTVSFFLLLYAFVARLSDTGMHDEAESNSSNNLARLLPYGLVHLMGALAFAQELLLFHLHSADHMGLEGHYHWLLQLVIGVCLICTLMEVAKPQSFLVAFVRTLAIAFQGVWFIQMGFVLWIPAFTPKGCSLRQEEYHRVVRCETDEFTMRGKALATLQFSWYLAAIVVLALIAFYHAIRHHASSSKYESIEDAIERQGLTRVELAAQSYKKRSLSGSDSSIEGFPAHELER</sequence>
<evidence type="ECO:0000256" key="5">
    <source>
        <dbReference type="ARBA" id="ARBA00023136"/>
    </source>
</evidence>
<evidence type="ECO:0000256" key="3">
    <source>
        <dbReference type="ARBA" id="ARBA00022692"/>
    </source>
</evidence>
<keyword evidence="3 7" id="KW-0812">Transmembrane</keyword>
<feature type="region of interest" description="Disordered" evidence="6">
    <location>
        <begin position="306"/>
        <end position="329"/>
    </location>
</feature>
<feature type="transmembrane region" description="Helical" evidence="7">
    <location>
        <begin position="133"/>
        <end position="156"/>
    </location>
</feature>
<dbReference type="PANTHER" id="PTHR46285:SF3">
    <property type="entry name" value="PROTEINASE INHIBITOR I4, SERPIN (DUF716)"/>
    <property type="match status" value="1"/>
</dbReference>
<dbReference type="OMA" id="STDHTGV"/>
<dbReference type="AlphaFoldDB" id="A0A8T2RHD3"/>
<evidence type="ECO:0000256" key="2">
    <source>
        <dbReference type="ARBA" id="ARBA00006948"/>
    </source>
</evidence>
<dbReference type="EMBL" id="CM035432">
    <property type="protein sequence ID" value="KAH7294998.1"/>
    <property type="molecule type" value="Genomic_DNA"/>
</dbReference>
<name>A0A8T2RHD3_CERRI</name>
<dbReference type="InterPro" id="IPR006904">
    <property type="entry name" value="DUF716"/>
</dbReference>
<comment type="caution">
    <text evidence="8">The sequence shown here is derived from an EMBL/GenBank/DDBJ whole genome shotgun (WGS) entry which is preliminary data.</text>
</comment>
<keyword evidence="4 7" id="KW-1133">Transmembrane helix</keyword>
<comment type="similarity">
    <text evidence="2">Belongs to the TMEM45 family.</text>
</comment>
<evidence type="ECO:0000256" key="7">
    <source>
        <dbReference type="SAM" id="Phobius"/>
    </source>
</evidence>
<proteinExistence type="inferred from homology"/>
<evidence type="ECO:0000313" key="9">
    <source>
        <dbReference type="Proteomes" id="UP000825935"/>
    </source>
</evidence>
<keyword evidence="5 7" id="KW-0472">Membrane</keyword>
<comment type="subcellular location">
    <subcellularLocation>
        <location evidence="1">Membrane</location>
        <topology evidence="1">Multi-pass membrane protein</topology>
    </subcellularLocation>
</comment>
<dbReference type="GO" id="GO:0016020">
    <property type="term" value="C:membrane"/>
    <property type="evidence" value="ECO:0007669"/>
    <property type="project" value="UniProtKB-SubCell"/>
</dbReference>
<keyword evidence="9" id="KW-1185">Reference proteome</keyword>
<feature type="transmembrane region" description="Helical" evidence="7">
    <location>
        <begin position="257"/>
        <end position="276"/>
    </location>
</feature>
<gene>
    <name evidence="8" type="ORF">KP509_27G028100</name>
</gene>
<evidence type="ECO:0000256" key="4">
    <source>
        <dbReference type="ARBA" id="ARBA00022989"/>
    </source>
</evidence>
<dbReference type="PANTHER" id="PTHR46285">
    <property type="entry name" value="PROTEINASE INHIBITOR I4, SERPIN (DUF716)-RELATED"/>
    <property type="match status" value="1"/>
</dbReference>